<accession>A0A397UMG6</accession>
<keyword evidence="2" id="KW-1185">Reference proteome</keyword>
<dbReference type="AlphaFoldDB" id="A0A397UMG6"/>
<evidence type="ECO:0000313" key="1">
    <source>
        <dbReference type="EMBL" id="RIB09979.1"/>
    </source>
</evidence>
<organism evidence="1 2">
    <name type="scientific">Gigaspora rosea</name>
    <dbReference type="NCBI Taxonomy" id="44941"/>
    <lineage>
        <taxon>Eukaryota</taxon>
        <taxon>Fungi</taxon>
        <taxon>Fungi incertae sedis</taxon>
        <taxon>Mucoromycota</taxon>
        <taxon>Glomeromycotina</taxon>
        <taxon>Glomeromycetes</taxon>
        <taxon>Diversisporales</taxon>
        <taxon>Gigasporaceae</taxon>
        <taxon>Gigaspora</taxon>
    </lineage>
</organism>
<gene>
    <name evidence="1" type="ORF">C2G38_2207389</name>
</gene>
<sequence>MRRERDTWVSNLVSSLNHGFTVTGLGHDSNFESLEVTGPWVTAWVMIEFRGLGKSIKDIFTTNVSKNSKAYRQKKKLISIEKATLRYGASKIINLFAYMKAWFSPINRYFMFKNHKTLLTIPELPDDFNTFILKIEKFLQNNMLEYNSIEHTEVDIIVKTFLYIVDGLNKDFGIH</sequence>
<protein>
    <submittedName>
        <fullName evidence="1">Uncharacterized protein</fullName>
    </submittedName>
</protein>
<comment type="caution">
    <text evidence="1">The sequence shown here is derived from an EMBL/GenBank/DDBJ whole genome shotgun (WGS) entry which is preliminary data.</text>
</comment>
<proteinExistence type="predicted"/>
<dbReference type="EMBL" id="QKWP01001305">
    <property type="protein sequence ID" value="RIB09979.1"/>
    <property type="molecule type" value="Genomic_DNA"/>
</dbReference>
<evidence type="ECO:0000313" key="2">
    <source>
        <dbReference type="Proteomes" id="UP000266673"/>
    </source>
</evidence>
<dbReference type="Proteomes" id="UP000266673">
    <property type="component" value="Unassembled WGS sequence"/>
</dbReference>
<name>A0A397UMG6_9GLOM</name>
<reference evidence="1 2" key="1">
    <citation type="submission" date="2018-06" db="EMBL/GenBank/DDBJ databases">
        <title>Comparative genomics reveals the genomic features of Rhizophagus irregularis, R. cerebriforme, R. diaphanum and Gigaspora rosea, and their symbiotic lifestyle signature.</title>
        <authorList>
            <person name="Morin E."/>
            <person name="San Clemente H."/>
            <person name="Chen E.C.H."/>
            <person name="De La Providencia I."/>
            <person name="Hainaut M."/>
            <person name="Kuo A."/>
            <person name="Kohler A."/>
            <person name="Murat C."/>
            <person name="Tang N."/>
            <person name="Roy S."/>
            <person name="Loubradou J."/>
            <person name="Henrissat B."/>
            <person name="Grigoriev I.V."/>
            <person name="Corradi N."/>
            <person name="Roux C."/>
            <person name="Martin F.M."/>
        </authorList>
    </citation>
    <scope>NUCLEOTIDE SEQUENCE [LARGE SCALE GENOMIC DNA]</scope>
    <source>
        <strain evidence="1 2">DAOM 194757</strain>
    </source>
</reference>
<dbReference type="OrthoDB" id="2430677at2759"/>